<dbReference type="Proteomes" id="UP001187471">
    <property type="component" value="Unassembled WGS sequence"/>
</dbReference>
<reference evidence="1" key="1">
    <citation type="submission" date="2022-12" db="EMBL/GenBank/DDBJ databases">
        <title>Draft genome assemblies for two species of Escallonia (Escalloniales).</title>
        <authorList>
            <person name="Chanderbali A."/>
            <person name="Dervinis C."/>
            <person name="Anghel I."/>
            <person name="Soltis D."/>
            <person name="Soltis P."/>
            <person name="Zapata F."/>
        </authorList>
    </citation>
    <scope>NUCLEOTIDE SEQUENCE</scope>
    <source>
        <strain evidence="1">UCBG92.1500</strain>
        <tissue evidence="1">Leaf</tissue>
    </source>
</reference>
<accession>A0AA88ULH8</accession>
<dbReference type="AlphaFoldDB" id="A0AA88ULH8"/>
<protein>
    <submittedName>
        <fullName evidence="1">Uncharacterized protein</fullName>
    </submittedName>
</protein>
<evidence type="ECO:0000313" key="2">
    <source>
        <dbReference type="Proteomes" id="UP001187471"/>
    </source>
</evidence>
<organism evidence="1 2">
    <name type="scientific">Escallonia rubra</name>
    <dbReference type="NCBI Taxonomy" id="112253"/>
    <lineage>
        <taxon>Eukaryota</taxon>
        <taxon>Viridiplantae</taxon>
        <taxon>Streptophyta</taxon>
        <taxon>Embryophyta</taxon>
        <taxon>Tracheophyta</taxon>
        <taxon>Spermatophyta</taxon>
        <taxon>Magnoliopsida</taxon>
        <taxon>eudicotyledons</taxon>
        <taxon>Gunneridae</taxon>
        <taxon>Pentapetalae</taxon>
        <taxon>asterids</taxon>
        <taxon>campanulids</taxon>
        <taxon>Escalloniales</taxon>
        <taxon>Escalloniaceae</taxon>
        <taxon>Escallonia</taxon>
    </lineage>
</organism>
<proteinExistence type="predicted"/>
<name>A0AA88ULH8_9ASTE</name>
<keyword evidence="2" id="KW-1185">Reference proteome</keyword>
<sequence length="101" mass="11410">MRVIYMAISGYWIMSRFEEQSIDTGLANQETLHFCLCDFLPSRRYDHHRAATTVTAATDLTATTLRRPSHSATYNHNPLHELDYQLAKIADKVLPTGGSVV</sequence>
<comment type="caution">
    <text evidence="1">The sequence shown here is derived from an EMBL/GenBank/DDBJ whole genome shotgun (WGS) entry which is preliminary data.</text>
</comment>
<evidence type="ECO:0000313" key="1">
    <source>
        <dbReference type="EMBL" id="KAK2989549.1"/>
    </source>
</evidence>
<dbReference type="EMBL" id="JAVXUO010000730">
    <property type="protein sequence ID" value="KAK2989549.1"/>
    <property type="molecule type" value="Genomic_DNA"/>
</dbReference>
<gene>
    <name evidence="1" type="ORF">RJ640_001832</name>
</gene>